<name>A0A1M6CQ01_9ACTN</name>
<dbReference type="InterPro" id="IPR045336">
    <property type="entry name" value="MmgE_PrpD_N"/>
</dbReference>
<evidence type="ECO:0000313" key="4">
    <source>
        <dbReference type="EMBL" id="SHI63107.1"/>
    </source>
</evidence>
<evidence type="ECO:0000313" key="5">
    <source>
        <dbReference type="Proteomes" id="UP000184452"/>
    </source>
</evidence>
<keyword evidence="5" id="KW-1185">Reference proteome</keyword>
<dbReference type="EMBL" id="FQZK01000001">
    <property type="protein sequence ID" value="SHI63107.1"/>
    <property type="molecule type" value="Genomic_DNA"/>
</dbReference>
<dbReference type="GO" id="GO:0016829">
    <property type="term" value="F:lyase activity"/>
    <property type="evidence" value="ECO:0007669"/>
    <property type="project" value="InterPro"/>
</dbReference>
<gene>
    <name evidence="4" type="ORF">SAMN05421803_101781</name>
</gene>
<feature type="domain" description="MmgE/PrpD C-terminal" evidence="3">
    <location>
        <begin position="276"/>
        <end position="451"/>
    </location>
</feature>
<dbReference type="Pfam" id="PF03972">
    <property type="entry name" value="MmgE_PrpD_N"/>
    <property type="match status" value="1"/>
</dbReference>
<accession>A0A1M6CQ01</accession>
<feature type="domain" description="MmgE/PrpD N-terminal" evidence="2">
    <location>
        <begin position="8"/>
        <end position="251"/>
    </location>
</feature>
<dbReference type="InterPro" id="IPR005656">
    <property type="entry name" value="MmgE_PrpD"/>
</dbReference>
<sequence>MTDTVARSLARFAHGLHDRGLPDEVARSVRRRVLDTLGLCVAAHRLPTSAAVTGYALDQGGSPRAGIIGTRERVPAPLAALANGVLAHSLDYDDTHLPSILHPSAVVVPAALAAAEYAGADGAATERAVAAGLETTVRLGMAGYDRALGNSVFFEHGQHATSICGAMGAAVAASLLLGSGPEDTVHALGLTASFASGVIEANRTGGTVKRLHCGWAAQSALGAAQLVARGFTGPPTVIEGRFGFLRAFLREDADVDTITDRLGEEWEVPGIFFKPYPANHFTHTVIDAGIRLRSRVDPQDVAGIRVGVPAAVIRTIGEPLEVKRTPETGYQAQFSAPYAVVAGLLGGGGLGVGTGDFTDDLARDPRRRALMALVEVVPDPACDEIYPHQFPAVVTVRTRDGRLLREEVLQNRGGPANPLTDDDLTRKFLDNTDGRLPRESALAARELALNLGDLAHAGELVRALEPPEPDARDPRPASHL</sequence>
<dbReference type="InterPro" id="IPR036148">
    <property type="entry name" value="MmgE/PrpD_sf"/>
</dbReference>
<dbReference type="RefSeq" id="WP_073374910.1">
    <property type="nucleotide sequence ID" value="NZ_FQZK01000001.1"/>
</dbReference>
<proteinExistence type="inferred from homology"/>
<dbReference type="InterPro" id="IPR042183">
    <property type="entry name" value="MmgE/PrpD_sf_1"/>
</dbReference>
<dbReference type="PANTHER" id="PTHR16943:SF8">
    <property type="entry name" value="2-METHYLCITRATE DEHYDRATASE"/>
    <property type="match status" value="1"/>
</dbReference>
<dbReference type="STRING" id="758803.SAMN05421803_101781"/>
<dbReference type="SUPFAM" id="SSF103378">
    <property type="entry name" value="2-methylcitrate dehydratase PrpD"/>
    <property type="match status" value="1"/>
</dbReference>
<organism evidence="4 5">
    <name type="scientific">Nocardiopsis flavescens</name>
    <dbReference type="NCBI Taxonomy" id="758803"/>
    <lineage>
        <taxon>Bacteria</taxon>
        <taxon>Bacillati</taxon>
        <taxon>Actinomycetota</taxon>
        <taxon>Actinomycetes</taxon>
        <taxon>Streptosporangiales</taxon>
        <taxon>Nocardiopsidaceae</taxon>
        <taxon>Nocardiopsis</taxon>
    </lineage>
</organism>
<dbReference type="AlphaFoldDB" id="A0A1M6CQ01"/>
<reference evidence="4 5" key="1">
    <citation type="submission" date="2016-11" db="EMBL/GenBank/DDBJ databases">
        <authorList>
            <person name="Jaros S."/>
            <person name="Januszkiewicz K."/>
            <person name="Wedrychowicz H."/>
        </authorList>
    </citation>
    <scope>NUCLEOTIDE SEQUENCE [LARGE SCALE GENOMIC DNA]</scope>
    <source>
        <strain evidence="4 5">CGMCC 4.5723</strain>
    </source>
</reference>
<dbReference type="PANTHER" id="PTHR16943">
    <property type="entry name" value="2-METHYLCITRATE DEHYDRATASE-RELATED"/>
    <property type="match status" value="1"/>
</dbReference>
<dbReference type="Pfam" id="PF19305">
    <property type="entry name" value="MmgE_PrpD_C"/>
    <property type="match status" value="1"/>
</dbReference>
<evidence type="ECO:0000259" key="3">
    <source>
        <dbReference type="Pfam" id="PF19305"/>
    </source>
</evidence>
<evidence type="ECO:0000256" key="1">
    <source>
        <dbReference type="ARBA" id="ARBA00006174"/>
    </source>
</evidence>
<dbReference type="OrthoDB" id="9797528at2"/>
<dbReference type="InterPro" id="IPR042188">
    <property type="entry name" value="MmgE/PrpD_sf_2"/>
</dbReference>
<dbReference type="Gene3D" id="1.10.4100.10">
    <property type="entry name" value="2-methylcitrate dehydratase PrpD"/>
    <property type="match status" value="1"/>
</dbReference>
<dbReference type="Gene3D" id="3.30.1330.120">
    <property type="entry name" value="2-methylcitrate dehydratase PrpD"/>
    <property type="match status" value="1"/>
</dbReference>
<evidence type="ECO:0000259" key="2">
    <source>
        <dbReference type="Pfam" id="PF03972"/>
    </source>
</evidence>
<protein>
    <submittedName>
        <fullName evidence="4">2-methylcitrate dehydratase PrpD</fullName>
    </submittedName>
</protein>
<comment type="similarity">
    <text evidence="1">Belongs to the PrpD family.</text>
</comment>
<dbReference type="InterPro" id="IPR045337">
    <property type="entry name" value="MmgE_PrpD_C"/>
</dbReference>
<dbReference type="Proteomes" id="UP000184452">
    <property type="component" value="Unassembled WGS sequence"/>
</dbReference>